<dbReference type="InterPro" id="IPR038109">
    <property type="entry name" value="DNA_bind_recomb_sf"/>
</dbReference>
<evidence type="ECO:0000259" key="1">
    <source>
        <dbReference type="PROSITE" id="PS51736"/>
    </source>
</evidence>
<dbReference type="Pfam" id="PF00239">
    <property type="entry name" value="Resolvase"/>
    <property type="match status" value="1"/>
</dbReference>
<dbReference type="InterPro" id="IPR050639">
    <property type="entry name" value="SSR_resolvase"/>
</dbReference>
<protein>
    <recommendedName>
        <fullName evidence="5">Recombinase domain-containing protein</fullName>
    </recommendedName>
</protein>
<evidence type="ECO:0000313" key="4">
    <source>
        <dbReference type="Proteomes" id="UP000013981"/>
    </source>
</evidence>
<sequence length="549" mass="61850">MPDDCAVIYARYSSHAQRDVSIEDQVADCRIYAERLGLTVLEVYADHATTGRSDDRCQFQRMIQDAKKGRWKTVLTWKTDRFARNRYDSAVYKARLKRYGVHVQYAKESIPDGPEGILMEGMLESYAEYFSANLAQNVRRGLNSNAQKCKLNGPAPLGYRRGSDGGYEIVESEAAVVRRIYQSITQGTGYAELVRELNAAGIKTKRGSSWTKNSFHKILRNEAYIGVYQYGEHRTEDAIPPIITKEEFAAVQNKLETYKKHNAHTGEIREYLLTGKLFCGNCGEGMVGICGTSKSGVRHYYYMCKGHQAHRCDLKNVKAAQLEDQVVSYTMQYVLQDDVIAELVDKLLEYQAQQQDSGMLEALRAELADVQGRLDNLMEAIEAGIITKTTKARLSELESEQERLTHSITVETCRNTGLSREQLIFLFDMFRAGDMRDLDFRRRLIDTFVNAVFVYDDGRLKIVYNFREGNETVTKEFVDSVESGAVDSVRMVVNSVYHGHPKGCPFSFSLKASSPISNGRSGCFNINIVSKQEVIGGITAEALLLTAPD</sequence>
<dbReference type="SMART" id="SM00857">
    <property type="entry name" value="Resolvase"/>
    <property type="match status" value="1"/>
</dbReference>
<dbReference type="GO" id="GO:0000150">
    <property type="term" value="F:DNA strand exchange activity"/>
    <property type="evidence" value="ECO:0007669"/>
    <property type="project" value="InterPro"/>
</dbReference>
<dbReference type="GO" id="GO:0003677">
    <property type="term" value="F:DNA binding"/>
    <property type="evidence" value="ECO:0007669"/>
    <property type="project" value="InterPro"/>
</dbReference>
<dbReference type="Pfam" id="PF07508">
    <property type="entry name" value="Recombinase"/>
    <property type="match status" value="1"/>
</dbReference>
<dbReference type="SUPFAM" id="SSF53041">
    <property type="entry name" value="Resolvase-like"/>
    <property type="match status" value="1"/>
</dbReference>
<dbReference type="EMBL" id="AQOB01000004">
    <property type="protein sequence ID" value="EOQ38284.1"/>
    <property type="molecule type" value="Genomic_DNA"/>
</dbReference>
<dbReference type="CDD" id="cd00338">
    <property type="entry name" value="Ser_Recombinase"/>
    <property type="match status" value="1"/>
</dbReference>
<dbReference type="Gene3D" id="3.90.1750.20">
    <property type="entry name" value="Putative Large Serine Recombinase, Chain B, Domain 2"/>
    <property type="match status" value="1"/>
</dbReference>
<dbReference type="InterPro" id="IPR006119">
    <property type="entry name" value="Resolv_N"/>
</dbReference>
<dbReference type="InterPro" id="IPR011109">
    <property type="entry name" value="DNA_bind_recombinase_dom"/>
</dbReference>
<dbReference type="eggNOG" id="COG1961">
    <property type="taxonomic scope" value="Bacteria"/>
</dbReference>
<dbReference type="AlphaFoldDB" id="R8W0Q5"/>
<dbReference type="PANTHER" id="PTHR30461">
    <property type="entry name" value="DNA-INVERTASE FROM LAMBDOID PROPHAGE"/>
    <property type="match status" value="1"/>
</dbReference>
<dbReference type="PROSITE" id="PS51737">
    <property type="entry name" value="RECOMBINASE_DNA_BIND"/>
    <property type="match status" value="1"/>
</dbReference>
<dbReference type="InterPro" id="IPR036162">
    <property type="entry name" value="Resolvase-like_N_sf"/>
</dbReference>
<organism evidence="3 4">
    <name type="scientific">Butyricicoccus pullicaecorum 1.2</name>
    <dbReference type="NCBI Taxonomy" id="1203606"/>
    <lineage>
        <taxon>Bacteria</taxon>
        <taxon>Bacillati</taxon>
        <taxon>Bacillota</taxon>
        <taxon>Clostridia</taxon>
        <taxon>Eubacteriales</taxon>
        <taxon>Butyricicoccaceae</taxon>
        <taxon>Butyricicoccus</taxon>
    </lineage>
</organism>
<proteinExistence type="predicted"/>
<evidence type="ECO:0000259" key="2">
    <source>
        <dbReference type="PROSITE" id="PS51737"/>
    </source>
</evidence>
<dbReference type="PROSITE" id="PS51736">
    <property type="entry name" value="RECOMBINASES_3"/>
    <property type="match status" value="1"/>
</dbReference>
<dbReference type="PANTHER" id="PTHR30461:SF23">
    <property type="entry name" value="DNA RECOMBINASE-RELATED"/>
    <property type="match status" value="1"/>
</dbReference>
<feature type="domain" description="Recombinase" evidence="2">
    <location>
        <begin position="156"/>
        <end position="261"/>
    </location>
</feature>
<dbReference type="Gene3D" id="3.40.50.1390">
    <property type="entry name" value="Resolvase, N-terminal catalytic domain"/>
    <property type="match status" value="1"/>
</dbReference>
<dbReference type="InterPro" id="IPR025827">
    <property type="entry name" value="Zn_ribbon_recom_dom"/>
</dbReference>
<dbReference type="HOGENOM" id="CLU_010686_18_11_9"/>
<keyword evidence="4" id="KW-1185">Reference proteome</keyword>
<feature type="domain" description="Resolvase/invertase-type recombinase catalytic" evidence="1">
    <location>
        <begin position="5"/>
        <end position="149"/>
    </location>
</feature>
<gene>
    <name evidence="3" type="ORF">HMPREF1526_01314</name>
</gene>
<reference evidence="3 4" key="1">
    <citation type="submission" date="2013-01" db="EMBL/GenBank/DDBJ databases">
        <title>The Genome Sequence of Butyricicoccus pullicaecorum 1.2.</title>
        <authorList>
            <consortium name="The Broad Institute Genome Sequencing Platform"/>
            <person name="Earl A."/>
            <person name="Ward D."/>
            <person name="Feldgarden M."/>
            <person name="Gevers D."/>
            <person name="Van Immerseel F."/>
            <person name="Eeckhaut V."/>
            <person name="Walker B."/>
            <person name="Young S.K."/>
            <person name="Zeng Q."/>
            <person name="Gargeya S."/>
            <person name="Fitzgerald M."/>
            <person name="Haas B."/>
            <person name="Abouelleil A."/>
            <person name="Alvarado L."/>
            <person name="Arachchi H.M."/>
            <person name="Berlin A.M."/>
            <person name="Chapman S.B."/>
            <person name="Dewar J."/>
            <person name="Goldberg J."/>
            <person name="Griggs A."/>
            <person name="Gujja S."/>
            <person name="Hansen M."/>
            <person name="Howarth C."/>
            <person name="Imamovic A."/>
            <person name="Larimer J."/>
            <person name="McCowan C."/>
            <person name="Murphy C."/>
            <person name="Neiman D."/>
            <person name="Pearson M."/>
            <person name="Priest M."/>
            <person name="Roberts A."/>
            <person name="Saif S."/>
            <person name="Shea T."/>
            <person name="Sisk P."/>
            <person name="Sykes S."/>
            <person name="Wortman J."/>
            <person name="Nusbaum C."/>
            <person name="Birren B."/>
        </authorList>
    </citation>
    <scope>NUCLEOTIDE SEQUENCE [LARGE SCALE GENOMIC DNA]</scope>
    <source>
        <strain evidence="3 4">1.2</strain>
    </source>
</reference>
<evidence type="ECO:0000313" key="3">
    <source>
        <dbReference type="EMBL" id="EOQ38284.1"/>
    </source>
</evidence>
<evidence type="ECO:0008006" key="5">
    <source>
        <dbReference type="Google" id="ProtNLM"/>
    </source>
</evidence>
<comment type="caution">
    <text evidence="3">The sequence shown here is derived from an EMBL/GenBank/DDBJ whole genome shotgun (WGS) entry which is preliminary data.</text>
</comment>
<dbReference type="Proteomes" id="UP000013981">
    <property type="component" value="Unassembled WGS sequence"/>
</dbReference>
<name>R8W0Q5_9FIRM</name>
<accession>R8W0Q5</accession>
<dbReference type="PATRIC" id="fig|1203606.4.peg.1279"/>
<dbReference type="Pfam" id="PF13408">
    <property type="entry name" value="Zn_ribbon_recom"/>
    <property type="match status" value="1"/>
</dbReference>